<dbReference type="GO" id="GO:0005615">
    <property type="term" value="C:extracellular space"/>
    <property type="evidence" value="ECO:0007669"/>
    <property type="project" value="TreeGrafter"/>
</dbReference>
<dbReference type="SUPFAM" id="SSF82153">
    <property type="entry name" value="FAS1 domain"/>
    <property type="match status" value="1"/>
</dbReference>
<sequence>MKRFTLPLLAGAALALSACGSETAEEAPEAAATEAAPAPKTIVDVTEENDDFSTLVSAIQAAQLGGTLMTDGPYTIFAPTNAAFDALPEGTLEELTAPENQSKLEAILTYHVVKGDVSSEALKQQIEENDGETELTTVNGAKLTARMQDGNVVLTDEAGDKATVTQVDVEASNGVVHAIDAVLMPE</sequence>
<gene>
    <name evidence="3" type="ORF">GRI91_14505</name>
</gene>
<dbReference type="PROSITE" id="PS51257">
    <property type="entry name" value="PROKAR_LIPOPROTEIN"/>
    <property type="match status" value="1"/>
</dbReference>
<dbReference type="InterPro" id="IPR050904">
    <property type="entry name" value="Adhesion/Biosynth-related"/>
</dbReference>
<protein>
    <submittedName>
        <fullName evidence="3">Fasciclin domain-containing protein</fullName>
    </submittedName>
</protein>
<dbReference type="OrthoDB" id="9800666at2"/>
<evidence type="ECO:0000256" key="1">
    <source>
        <dbReference type="SAM" id="SignalP"/>
    </source>
</evidence>
<comment type="caution">
    <text evidence="3">The sequence shown here is derived from an EMBL/GenBank/DDBJ whole genome shotgun (WGS) entry which is preliminary data.</text>
</comment>
<accession>A0A6I4T728</accession>
<dbReference type="PROSITE" id="PS50213">
    <property type="entry name" value="FAS1"/>
    <property type="match status" value="1"/>
</dbReference>
<keyword evidence="4" id="KW-1185">Reference proteome</keyword>
<feature type="signal peptide" evidence="1">
    <location>
        <begin position="1"/>
        <end position="24"/>
    </location>
</feature>
<dbReference type="SMART" id="SM00554">
    <property type="entry name" value="FAS1"/>
    <property type="match status" value="1"/>
</dbReference>
<dbReference type="Gene3D" id="2.30.180.10">
    <property type="entry name" value="FAS1 domain"/>
    <property type="match status" value="1"/>
</dbReference>
<evidence type="ECO:0000313" key="4">
    <source>
        <dbReference type="Proteomes" id="UP000438476"/>
    </source>
</evidence>
<dbReference type="PANTHER" id="PTHR10900">
    <property type="entry name" value="PERIOSTIN-RELATED"/>
    <property type="match status" value="1"/>
</dbReference>
<feature type="chain" id="PRO_5026076445" evidence="1">
    <location>
        <begin position="25"/>
        <end position="186"/>
    </location>
</feature>
<dbReference type="FunFam" id="2.30.180.10:FF:000014">
    <property type="entry name" value="Stabilin 1"/>
    <property type="match status" value="1"/>
</dbReference>
<dbReference type="EMBL" id="WTYT01000006">
    <property type="protein sequence ID" value="MXO66974.1"/>
    <property type="molecule type" value="Genomic_DNA"/>
</dbReference>
<name>A0A6I4T728_9SPHN</name>
<keyword evidence="1" id="KW-0732">Signal</keyword>
<evidence type="ECO:0000259" key="2">
    <source>
        <dbReference type="PROSITE" id="PS50213"/>
    </source>
</evidence>
<dbReference type="Proteomes" id="UP000438476">
    <property type="component" value="Unassembled WGS sequence"/>
</dbReference>
<proteinExistence type="predicted"/>
<dbReference type="InterPro" id="IPR000782">
    <property type="entry name" value="FAS1_domain"/>
</dbReference>
<dbReference type="PANTHER" id="PTHR10900:SF77">
    <property type="entry name" value="FI19380P1"/>
    <property type="match status" value="1"/>
</dbReference>
<evidence type="ECO:0000313" key="3">
    <source>
        <dbReference type="EMBL" id="MXO66974.1"/>
    </source>
</evidence>
<dbReference type="AlphaFoldDB" id="A0A6I4T728"/>
<dbReference type="Pfam" id="PF02469">
    <property type="entry name" value="Fasciclin"/>
    <property type="match status" value="1"/>
</dbReference>
<reference evidence="3 4" key="1">
    <citation type="submission" date="2019-12" db="EMBL/GenBank/DDBJ databases">
        <title>Genomic-based taxomic classification of the family Erythrobacteraceae.</title>
        <authorList>
            <person name="Xu L."/>
        </authorList>
    </citation>
    <scope>NUCLEOTIDE SEQUENCE [LARGE SCALE GENOMIC DNA]</scope>
    <source>
        <strain evidence="3 4">LMG 29518</strain>
    </source>
</reference>
<dbReference type="InterPro" id="IPR036378">
    <property type="entry name" value="FAS1_dom_sf"/>
</dbReference>
<organism evidence="3 4">
    <name type="scientific">Altericroceibacterium endophyticum</name>
    <dbReference type="NCBI Taxonomy" id="1808508"/>
    <lineage>
        <taxon>Bacteria</taxon>
        <taxon>Pseudomonadati</taxon>
        <taxon>Pseudomonadota</taxon>
        <taxon>Alphaproteobacteria</taxon>
        <taxon>Sphingomonadales</taxon>
        <taxon>Erythrobacteraceae</taxon>
        <taxon>Altericroceibacterium</taxon>
    </lineage>
</organism>
<feature type="domain" description="FAS1" evidence="2">
    <location>
        <begin position="39"/>
        <end position="183"/>
    </location>
</feature>
<dbReference type="RefSeq" id="WP_160737392.1">
    <property type="nucleotide sequence ID" value="NZ_WTYT01000006.1"/>
</dbReference>